<feature type="transmembrane region" description="Helical" evidence="1">
    <location>
        <begin position="30"/>
        <end position="49"/>
    </location>
</feature>
<reference evidence="4" key="1">
    <citation type="submission" date="2016-11" db="EMBL/GenBank/DDBJ databases">
        <authorList>
            <person name="Varghese N."/>
            <person name="Submissions S."/>
        </authorList>
    </citation>
    <scope>NUCLEOTIDE SEQUENCE [LARGE SCALE GENOMIC DNA]</scope>
    <source>
        <strain evidence="4">DSM 22638</strain>
    </source>
</reference>
<evidence type="ECO:0000313" key="4">
    <source>
        <dbReference type="Proteomes" id="UP000184532"/>
    </source>
</evidence>
<dbReference type="Pfam" id="PF00892">
    <property type="entry name" value="EamA"/>
    <property type="match status" value="1"/>
</dbReference>
<keyword evidence="4" id="KW-1185">Reference proteome</keyword>
<feature type="transmembrane region" description="Helical" evidence="1">
    <location>
        <begin position="6"/>
        <end position="23"/>
    </location>
</feature>
<keyword evidence="1" id="KW-0812">Transmembrane</keyword>
<protein>
    <submittedName>
        <fullName evidence="3">EamA-like transporter family protein</fullName>
    </submittedName>
</protein>
<feature type="transmembrane region" description="Helical" evidence="1">
    <location>
        <begin position="178"/>
        <end position="199"/>
    </location>
</feature>
<dbReference type="Gene3D" id="1.10.3730.20">
    <property type="match status" value="2"/>
</dbReference>
<proteinExistence type="predicted"/>
<organism evidence="3 4">
    <name type="scientific">Flagellimonas flava</name>
    <dbReference type="NCBI Taxonomy" id="570519"/>
    <lineage>
        <taxon>Bacteria</taxon>
        <taxon>Pseudomonadati</taxon>
        <taxon>Bacteroidota</taxon>
        <taxon>Flavobacteriia</taxon>
        <taxon>Flavobacteriales</taxon>
        <taxon>Flavobacteriaceae</taxon>
        <taxon>Flagellimonas</taxon>
    </lineage>
</organism>
<feature type="transmembrane region" description="Helical" evidence="1">
    <location>
        <begin position="241"/>
        <end position="261"/>
    </location>
</feature>
<feature type="domain" description="EamA" evidence="2">
    <location>
        <begin position="146"/>
        <end position="285"/>
    </location>
</feature>
<dbReference type="RefSeq" id="WP_073176341.1">
    <property type="nucleotide sequence ID" value="NZ_FQWL01000001.1"/>
</dbReference>
<feature type="transmembrane region" description="Helical" evidence="1">
    <location>
        <begin position="268"/>
        <end position="286"/>
    </location>
</feature>
<evidence type="ECO:0000256" key="1">
    <source>
        <dbReference type="SAM" id="Phobius"/>
    </source>
</evidence>
<feature type="transmembrane region" description="Helical" evidence="1">
    <location>
        <begin position="146"/>
        <end position="166"/>
    </location>
</feature>
<feature type="transmembrane region" description="Helical" evidence="1">
    <location>
        <begin position="211"/>
        <end position="229"/>
    </location>
</feature>
<sequence>MLHLLFSVLCTTLIFIIFKLFDVYKVQTPYAIVVNYVVAFTVGILLYGGEVNFTQLSGSSWFLGAMGMGVFFILIFNLMAKASQVAGVAVASVATKMSLVIPVVIGVILYQEKLSALQITGILLALAAVYFTSIKEKSLTISKKSLLLPILVFIGSGIIDTSMKYFEERHLAKEEVAIFSAMVFVFAALSGFVFIGFKSIQGRFKMNIKDVLAGIVLGVPNYFSIYFLIKALQNEGLSSAAIFTINNVAVVMLCTLLGILIFKERLSLKNWGGIALAVLSIILVALF</sequence>
<dbReference type="InterPro" id="IPR037185">
    <property type="entry name" value="EmrE-like"/>
</dbReference>
<dbReference type="STRING" id="570519.SAMN04488116_0528"/>
<dbReference type="GO" id="GO:0016020">
    <property type="term" value="C:membrane"/>
    <property type="evidence" value="ECO:0007669"/>
    <property type="project" value="InterPro"/>
</dbReference>
<dbReference type="InterPro" id="IPR000620">
    <property type="entry name" value="EamA_dom"/>
</dbReference>
<keyword evidence="1" id="KW-1133">Transmembrane helix</keyword>
<dbReference type="SUPFAM" id="SSF103481">
    <property type="entry name" value="Multidrug resistance efflux transporter EmrE"/>
    <property type="match status" value="2"/>
</dbReference>
<accession>A0A1M5I8R5</accession>
<gene>
    <name evidence="3" type="ORF">SAMN04488116_0528</name>
</gene>
<feature type="transmembrane region" description="Helical" evidence="1">
    <location>
        <begin position="116"/>
        <end position="134"/>
    </location>
</feature>
<evidence type="ECO:0000313" key="3">
    <source>
        <dbReference type="EMBL" id="SHG24675.1"/>
    </source>
</evidence>
<keyword evidence="1" id="KW-0472">Membrane</keyword>
<dbReference type="Proteomes" id="UP000184532">
    <property type="component" value="Unassembled WGS sequence"/>
</dbReference>
<evidence type="ECO:0000259" key="2">
    <source>
        <dbReference type="Pfam" id="PF00892"/>
    </source>
</evidence>
<name>A0A1M5I8R5_9FLAO</name>
<feature type="transmembrane region" description="Helical" evidence="1">
    <location>
        <begin position="87"/>
        <end position="110"/>
    </location>
</feature>
<dbReference type="EMBL" id="FQWL01000001">
    <property type="protein sequence ID" value="SHG24675.1"/>
    <property type="molecule type" value="Genomic_DNA"/>
</dbReference>
<feature type="transmembrane region" description="Helical" evidence="1">
    <location>
        <begin position="61"/>
        <end position="80"/>
    </location>
</feature>
<dbReference type="OrthoDB" id="1524053at2"/>
<dbReference type="AlphaFoldDB" id="A0A1M5I8R5"/>